<comment type="caution">
    <text evidence="1">The sequence shown here is derived from an EMBL/GenBank/DDBJ whole genome shotgun (WGS) entry which is preliminary data.</text>
</comment>
<evidence type="ECO:0000313" key="1">
    <source>
        <dbReference type="EMBL" id="KAJ4445071.1"/>
    </source>
</evidence>
<dbReference type="Gene3D" id="3.30.420.10">
    <property type="entry name" value="Ribonuclease H-like superfamily/Ribonuclease H"/>
    <property type="match status" value="1"/>
</dbReference>
<sequence length="302" mass="34396">MAGLCEGGNEPPGSLKAISNFIVFEVSIVYLCDLDFYFHDYSEQNYSNGNSWGIRTRLRVPMLLLAFNIQSEKNIYSISKYLFSGEFAVIVKLYRPYTGTRDVTTDVLCLALGIRDFDGVVCGLMILDICTVPQKWRHSMFRNYYRRESGKVLGRCLDTLALRCRHRKKIAGSRSGDRAGQGTSPRVGLPLRVYCHSSTILFKKNSREFHEKPVHNDRVTVWCAVARVGILDPYFFEEDGVRVTVNSQRYTFMSNNFLAPRLNALQIDQRCIFVILVINLVTSPLTYTPADYSFLTSNAEDV</sequence>
<dbReference type="EMBL" id="JAJSOF020000011">
    <property type="protein sequence ID" value="KAJ4445071.1"/>
    <property type="molecule type" value="Genomic_DNA"/>
</dbReference>
<dbReference type="InterPro" id="IPR036397">
    <property type="entry name" value="RNaseH_sf"/>
</dbReference>
<evidence type="ECO:0000313" key="2">
    <source>
        <dbReference type="Proteomes" id="UP001148838"/>
    </source>
</evidence>
<keyword evidence="2" id="KW-1185">Reference proteome</keyword>
<gene>
    <name evidence="1" type="ORF">ANN_06870</name>
</gene>
<organism evidence="1 2">
    <name type="scientific">Periplaneta americana</name>
    <name type="common">American cockroach</name>
    <name type="synonym">Blatta americana</name>
    <dbReference type="NCBI Taxonomy" id="6978"/>
    <lineage>
        <taxon>Eukaryota</taxon>
        <taxon>Metazoa</taxon>
        <taxon>Ecdysozoa</taxon>
        <taxon>Arthropoda</taxon>
        <taxon>Hexapoda</taxon>
        <taxon>Insecta</taxon>
        <taxon>Pterygota</taxon>
        <taxon>Neoptera</taxon>
        <taxon>Polyneoptera</taxon>
        <taxon>Dictyoptera</taxon>
        <taxon>Blattodea</taxon>
        <taxon>Blattoidea</taxon>
        <taxon>Blattidae</taxon>
        <taxon>Blattinae</taxon>
        <taxon>Periplaneta</taxon>
    </lineage>
</organism>
<proteinExistence type="predicted"/>
<name>A0ABQ8TG23_PERAM</name>
<protein>
    <submittedName>
        <fullName evidence="1">Uncharacterized protein</fullName>
    </submittedName>
</protein>
<reference evidence="1 2" key="1">
    <citation type="journal article" date="2022" name="Allergy">
        <title>Genome assembly and annotation of Periplaneta americana reveal a comprehensive cockroach allergen profile.</title>
        <authorList>
            <person name="Wang L."/>
            <person name="Xiong Q."/>
            <person name="Saelim N."/>
            <person name="Wang L."/>
            <person name="Nong W."/>
            <person name="Wan A.T."/>
            <person name="Shi M."/>
            <person name="Liu X."/>
            <person name="Cao Q."/>
            <person name="Hui J.H.L."/>
            <person name="Sookrung N."/>
            <person name="Leung T.F."/>
            <person name="Tungtrongchitr A."/>
            <person name="Tsui S.K.W."/>
        </authorList>
    </citation>
    <scope>NUCLEOTIDE SEQUENCE [LARGE SCALE GENOMIC DNA]</scope>
    <source>
        <strain evidence="1">PWHHKU_190912</strain>
    </source>
</reference>
<accession>A0ABQ8TG23</accession>
<dbReference type="Proteomes" id="UP001148838">
    <property type="component" value="Unassembled WGS sequence"/>
</dbReference>